<dbReference type="EMBL" id="SRJD01000003">
    <property type="protein sequence ID" value="TGA99521.1"/>
    <property type="molecule type" value="Genomic_DNA"/>
</dbReference>
<feature type="transmembrane region" description="Helical" evidence="3">
    <location>
        <begin position="21"/>
        <end position="43"/>
    </location>
</feature>
<accession>A0A4Z0GRP3</accession>
<keyword evidence="3" id="KW-1133">Transmembrane helix</keyword>
<evidence type="ECO:0000256" key="2">
    <source>
        <dbReference type="ARBA" id="ARBA00023287"/>
    </source>
</evidence>
<dbReference type="Proteomes" id="UP000298347">
    <property type="component" value="Unassembled WGS sequence"/>
</dbReference>
<evidence type="ECO:0000313" key="5">
    <source>
        <dbReference type="Proteomes" id="UP000298347"/>
    </source>
</evidence>
<evidence type="ECO:0000313" key="4">
    <source>
        <dbReference type="EMBL" id="TGA99521.1"/>
    </source>
</evidence>
<dbReference type="NCBIfam" id="TIGR02532">
    <property type="entry name" value="IV_pilin_GFxxxE"/>
    <property type="match status" value="1"/>
</dbReference>
<keyword evidence="2" id="KW-0178">Competence</keyword>
<evidence type="ECO:0000256" key="3">
    <source>
        <dbReference type="SAM" id="Phobius"/>
    </source>
</evidence>
<keyword evidence="3" id="KW-0812">Transmembrane</keyword>
<proteinExistence type="predicted"/>
<dbReference type="PROSITE" id="PS00409">
    <property type="entry name" value="PROKAR_NTER_METHYL"/>
    <property type="match status" value="1"/>
</dbReference>
<dbReference type="Gene3D" id="3.30.700.10">
    <property type="entry name" value="Glycoprotein, Type 4 Pilin"/>
    <property type="match status" value="1"/>
</dbReference>
<name>A0A4Z0GRP3_9BACL</name>
<dbReference type="InterPro" id="IPR045584">
    <property type="entry name" value="Pilin-like"/>
</dbReference>
<gene>
    <name evidence="4" type="ORF">E4665_04135</name>
</gene>
<comment type="caution">
    <text evidence="4">The sequence shown here is derived from an EMBL/GenBank/DDBJ whole genome shotgun (WGS) entry which is preliminary data.</text>
</comment>
<dbReference type="InterPro" id="IPR012902">
    <property type="entry name" value="N_methyl_site"/>
</dbReference>
<sequence length="155" mass="16224">MLKVLRAKSKKNQKGFTLIELLAVIVILAILAAIAIPSVISIINSQSNKAKVQDALTIINGAKLFVADHNINGNGPIYIQSGQAGTTSSGTDTSTNDGWSNYAKRSTSDLPNAVVVYNNGTYSITGDTEISSISGLSGDSATGGYTENTLINFNK</sequence>
<evidence type="ECO:0000256" key="1">
    <source>
        <dbReference type="ARBA" id="ARBA00004241"/>
    </source>
</evidence>
<comment type="subcellular location">
    <subcellularLocation>
        <location evidence="1">Cell surface</location>
    </subcellularLocation>
</comment>
<dbReference type="GO" id="GO:0009986">
    <property type="term" value="C:cell surface"/>
    <property type="evidence" value="ECO:0007669"/>
    <property type="project" value="UniProtKB-SubCell"/>
</dbReference>
<dbReference type="RefSeq" id="WP_135347544.1">
    <property type="nucleotide sequence ID" value="NZ_SRJD01000003.1"/>
</dbReference>
<dbReference type="AlphaFoldDB" id="A0A4Z0GRP3"/>
<dbReference type="Pfam" id="PF07963">
    <property type="entry name" value="N_methyl"/>
    <property type="match status" value="1"/>
</dbReference>
<reference evidence="4 5" key="1">
    <citation type="journal article" date="2015" name="Int. J. Syst. Evol. Microbiol.">
        <title>Sporolactobacillus shoreae sp. nov. and Sporolactobacillus spathodeae sp. nov., two spore-forming lactic acid bacteria isolated from tree barks in Thailand.</title>
        <authorList>
            <person name="Thamacharoensuk T."/>
            <person name="Kitahara M."/>
            <person name="Ohkuma M."/>
            <person name="Thongchul N."/>
            <person name="Tanasupawat S."/>
        </authorList>
    </citation>
    <scope>NUCLEOTIDE SEQUENCE [LARGE SCALE GENOMIC DNA]</scope>
    <source>
        <strain evidence="4 5">BK92</strain>
    </source>
</reference>
<keyword evidence="3" id="KW-0472">Membrane</keyword>
<dbReference type="SUPFAM" id="SSF54523">
    <property type="entry name" value="Pili subunits"/>
    <property type="match status" value="1"/>
</dbReference>
<protein>
    <submittedName>
        <fullName evidence="4">Prepilin-type N-terminal cleavage/methylation domain-containing protein</fullName>
    </submittedName>
</protein>
<keyword evidence="5" id="KW-1185">Reference proteome</keyword>
<dbReference type="GO" id="GO:0030420">
    <property type="term" value="P:establishment of competence for transformation"/>
    <property type="evidence" value="ECO:0007669"/>
    <property type="project" value="UniProtKB-KW"/>
</dbReference>
<organism evidence="4 5">
    <name type="scientific">Sporolactobacillus shoreae</name>
    <dbReference type="NCBI Taxonomy" id="1465501"/>
    <lineage>
        <taxon>Bacteria</taxon>
        <taxon>Bacillati</taxon>
        <taxon>Bacillota</taxon>
        <taxon>Bacilli</taxon>
        <taxon>Bacillales</taxon>
        <taxon>Sporolactobacillaceae</taxon>
        <taxon>Sporolactobacillus</taxon>
    </lineage>
</organism>